<dbReference type="Pfam" id="PF00990">
    <property type="entry name" value="GGDEF"/>
    <property type="match status" value="1"/>
</dbReference>
<dbReference type="AlphaFoldDB" id="C1DCK6"/>
<dbReference type="PROSITE" id="PS50887">
    <property type="entry name" value="GGDEF"/>
    <property type="match status" value="1"/>
</dbReference>
<proteinExistence type="predicted"/>
<dbReference type="HOGENOM" id="CLU_015702_2_1_4"/>
<evidence type="ECO:0000259" key="2">
    <source>
        <dbReference type="PROSITE" id="PS50887"/>
    </source>
</evidence>
<feature type="domain" description="GGDEF" evidence="2">
    <location>
        <begin position="453"/>
        <end position="605"/>
    </location>
</feature>
<keyword evidence="4" id="KW-1185">Reference proteome</keyword>
<dbReference type="GO" id="GO:0071111">
    <property type="term" value="F:cyclic-guanylate-specific phosphodiesterase activity"/>
    <property type="evidence" value="ECO:0007669"/>
    <property type="project" value="InterPro"/>
</dbReference>
<dbReference type="InterPro" id="IPR001633">
    <property type="entry name" value="EAL_dom"/>
</dbReference>
<dbReference type="InterPro" id="IPR046342">
    <property type="entry name" value="CBS_dom_sf"/>
</dbReference>
<evidence type="ECO:0000313" key="3">
    <source>
        <dbReference type="EMBL" id="ACO75625.1"/>
    </source>
</evidence>
<dbReference type="PROSITE" id="PS50883">
    <property type="entry name" value="EAL"/>
    <property type="match status" value="1"/>
</dbReference>
<dbReference type="InterPro" id="IPR043128">
    <property type="entry name" value="Rev_trsase/Diguanyl_cyclase"/>
</dbReference>
<dbReference type="KEGG" id="lhk:LHK_02644"/>
<dbReference type="SMART" id="SM00267">
    <property type="entry name" value="GGDEF"/>
    <property type="match status" value="1"/>
</dbReference>
<gene>
    <name evidence="3" type="ordered locus">LHK_02644</name>
</gene>
<dbReference type="CDD" id="cd04598">
    <property type="entry name" value="CBS_pair_GGDEF_EAL"/>
    <property type="match status" value="1"/>
</dbReference>
<accession>C1DCK6</accession>
<reference evidence="3 4" key="1">
    <citation type="journal article" date="2009" name="PLoS Genet.">
        <title>The complete genome and proteome of Laribacter hongkongensis reveal potential mechanisms for adaptations to different temperatures and habitats.</title>
        <authorList>
            <person name="Woo P.C."/>
            <person name="Lau S.K."/>
            <person name="Tse H."/>
            <person name="Teng J.L."/>
            <person name="Curreem S.O."/>
            <person name="Tsang A.K."/>
            <person name="Fan R.Y."/>
            <person name="Wong G.K."/>
            <person name="Huang Y."/>
            <person name="Loman N.J."/>
            <person name="Snyder L.A."/>
            <person name="Cai J.J."/>
            <person name="Huang J.D."/>
            <person name="Mak W."/>
            <person name="Pallen M.J."/>
            <person name="Lok S."/>
            <person name="Yuen K.Y."/>
        </authorList>
    </citation>
    <scope>NUCLEOTIDE SEQUENCE [LARGE SCALE GENOMIC DNA]</scope>
    <source>
        <strain evidence="3 4">HLHK9</strain>
    </source>
</reference>
<dbReference type="Gene3D" id="3.30.70.270">
    <property type="match status" value="1"/>
</dbReference>
<dbReference type="PANTHER" id="PTHR33121:SF76">
    <property type="entry name" value="SIGNALING PROTEIN"/>
    <property type="match status" value="1"/>
</dbReference>
<dbReference type="InterPro" id="IPR029787">
    <property type="entry name" value="Nucleotide_cyclase"/>
</dbReference>
<name>C1DCK6_LARHH</name>
<feature type="domain" description="EAL" evidence="1">
    <location>
        <begin position="27"/>
        <end position="277"/>
    </location>
</feature>
<dbReference type="SUPFAM" id="SSF54631">
    <property type="entry name" value="CBS-domain pair"/>
    <property type="match status" value="1"/>
</dbReference>
<dbReference type="EMBL" id="CP001154">
    <property type="protein sequence ID" value="ACO75625.1"/>
    <property type="molecule type" value="Genomic_DNA"/>
</dbReference>
<dbReference type="Gene3D" id="3.20.20.450">
    <property type="entry name" value="EAL domain"/>
    <property type="match status" value="1"/>
</dbReference>
<dbReference type="Proteomes" id="UP000002010">
    <property type="component" value="Chromosome"/>
</dbReference>
<protein>
    <submittedName>
        <fullName evidence="3">Diguanylate cyclase/phosphodiesterase</fullName>
    </submittedName>
</protein>
<dbReference type="STRING" id="557598.LHK_02644"/>
<dbReference type="PANTHER" id="PTHR33121">
    <property type="entry name" value="CYCLIC DI-GMP PHOSPHODIESTERASE PDEF"/>
    <property type="match status" value="1"/>
</dbReference>
<dbReference type="InterPro" id="IPR000160">
    <property type="entry name" value="GGDEF_dom"/>
</dbReference>
<dbReference type="SUPFAM" id="SSF55073">
    <property type="entry name" value="Nucleotide cyclase"/>
    <property type="match status" value="1"/>
</dbReference>
<dbReference type="eggNOG" id="COG2199">
    <property type="taxonomic scope" value="Bacteria"/>
</dbReference>
<evidence type="ECO:0000259" key="1">
    <source>
        <dbReference type="PROSITE" id="PS50883"/>
    </source>
</evidence>
<dbReference type="RefSeq" id="WP_012698089.1">
    <property type="nucleotide sequence ID" value="NC_012559.1"/>
</dbReference>
<sequence>MARLLRMIPYRWPELPDPAPPAGADADAVLYGQLAGILRQQSLQPHFQPIIHLGSGDLLGHEGLIRGPAGSPLHAPLALFAAAESCGLLAPLERACRRRHVTGFRTLGLPGKLFLNVSPDCLAAPDFRSGETLQLLDEIGLPPASIVIELTETRHTGRASAFAEALAYYRNMGFQVALDDLGEGFSNLRRWDEWRPDFVKIDKYFVQNIHLDRAKQRFVQSMVEIGAATGSRLIAEGIENEAELATLGRLGVQYGQGYLLGRPEPSPPASLPPEIRMLLQPSAHLPLRQRATAGELCFSPPVMPPDAICDLAWRAFGSDPHLYAIPVVSTDGRPVGLLRRHHVLETFARPFSHELFGKKPCEVLMDRAPLVVDVGLSLEALSKRMVAAEQRYLIDGFILTQDDRYVGMGTGFELMKRITAMQIAAARYANPLTGLPGNVPINETIDSLIDAQRPFVVAYADLDHFKPFNDLYGYHLGDELIALCGQLLGQHSDPEDDFVGHLGGDDFIVVLQSEDWQNRLGQVLARFDAEARACFRPEHLEAGGYRMVGRNGEAAFFPLVSLSIGAVRVEPGLFPGHHELAASASEAKKMAKRLPGSSLFVERRQPFVPAEA</sequence>
<dbReference type="InterPro" id="IPR050706">
    <property type="entry name" value="Cyclic-di-GMP_PDE-like"/>
</dbReference>
<dbReference type="NCBIfam" id="TIGR00254">
    <property type="entry name" value="GGDEF"/>
    <property type="match status" value="1"/>
</dbReference>
<dbReference type="InterPro" id="IPR035919">
    <property type="entry name" value="EAL_sf"/>
</dbReference>
<dbReference type="SUPFAM" id="SSF141868">
    <property type="entry name" value="EAL domain-like"/>
    <property type="match status" value="1"/>
</dbReference>
<dbReference type="SMART" id="SM00052">
    <property type="entry name" value="EAL"/>
    <property type="match status" value="1"/>
</dbReference>
<dbReference type="CDD" id="cd01949">
    <property type="entry name" value="GGDEF"/>
    <property type="match status" value="1"/>
</dbReference>
<dbReference type="eggNOG" id="COG2200">
    <property type="taxonomic scope" value="Bacteria"/>
</dbReference>
<evidence type="ECO:0000313" key="4">
    <source>
        <dbReference type="Proteomes" id="UP000002010"/>
    </source>
</evidence>
<dbReference type="Pfam" id="PF00563">
    <property type="entry name" value="EAL"/>
    <property type="match status" value="1"/>
</dbReference>
<dbReference type="eggNOG" id="COG0517">
    <property type="taxonomic scope" value="Bacteria"/>
</dbReference>
<organism evidence="3 4">
    <name type="scientific">Laribacter hongkongensis (strain HLHK9)</name>
    <dbReference type="NCBI Taxonomy" id="557598"/>
    <lineage>
        <taxon>Bacteria</taxon>
        <taxon>Pseudomonadati</taxon>
        <taxon>Pseudomonadota</taxon>
        <taxon>Betaproteobacteria</taxon>
        <taxon>Neisseriales</taxon>
        <taxon>Aquaspirillaceae</taxon>
        <taxon>Laribacter</taxon>
    </lineage>
</organism>
<dbReference type="CDD" id="cd01948">
    <property type="entry name" value="EAL"/>
    <property type="match status" value="1"/>
</dbReference>